<comment type="caution">
    <text evidence="1">The sequence shown here is derived from an EMBL/GenBank/DDBJ whole genome shotgun (WGS) entry which is preliminary data.</text>
</comment>
<evidence type="ECO:0000313" key="1">
    <source>
        <dbReference type="EMBL" id="MBD2755769.1"/>
    </source>
</evidence>
<name>A0A927GFF0_9BACT</name>
<reference evidence="1" key="1">
    <citation type="submission" date="2020-09" db="EMBL/GenBank/DDBJ databases">
        <authorList>
            <person name="Kim M.K."/>
        </authorList>
    </citation>
    <scope>NUCLEOTIDE SEQUENCE</scope>
    <source>
        <strain evidence="1">BT704</strain>
    </source>
</reference>
<sequence>MATTKSRLKGNKPLKVQLINASGKIIEGIIPSGKRPKENPALAIARELGKHKHLKPTPIPE</sequence>
<protein>
    <submittedName>
        <fullName evidence="1">Uncharacterized protein</fullName>
    </submittedName>
</protein>
<dbReference type="AlphaFoldDB" id="A0A927GFF0"/>
<gene>
    <name evidence="1" type="ORF">IC230_22890</name>
</gene>
<organism evidence="1 2">
    <name type="scientific">Spirosoma validum</name>
    <dbReference type="NCBI Taxonomy" id="2771355"/>
    <lineage>
        <taxon>Bacteria</taxon>
        <taxon>Pseudomonadati</taxon>
        <taxon>Bacteroidota</taxon>
        <taxon>Cytophagia</taxon>
        <taxon>Cytophagales</taxon>
        <taxon>Cytophagaceae</taxon>
        <taxon>Spirosoma</taxon>
    </lineage>
</organism>
<dbReference type="Proteomes" id="UP000653797">
    <property type="component" value="Unassembled WGS sequence"/>
</dbReference>
<dbReference type="RefSeq" id="WP_191041387.1">
    <property type="nucleotide sequence ID" value="NZ_JACXAA010000009.1"/>
</dbReference>
<accession>A0A927GFF0</accession>
<keyword evidence="2" id="KW-1185">Reference proteome</keyword>
<evidence type="ECO:0000313" key="2">
    <source>
        <dbReference type="Proteomes" id="UP000653797"/>
    </source>
</evidence>
<proteinExistence type="predicted"/>
<dbReference type="EMBL" id="JACXAA010000009">
    <property type="protein sequence ID" value="MBD2755769.1"/>
    <property type="molecule type" value="Genomic_DNA"/>
</dbReference>